<evidence type="ECO:0000313" key="6">
    <source>
        <dbReference type="Proteomes" id="UP001153636"/>
    </source>
</evidence>
<evidence type="ECO:0000256" key="2">
    <source>
        <dbReference type="ARBA" id="ARBA00022771"/>
    </source>
</evidence>
<keyword evidence="1" id="KW-0479">Metal-binding</keyword>
<organism evidence="5 6">
    <name type="scientific">Psylliodes chrysocephalus</name>
    <dbReference type="NCBI Taxonomy" id="3402493"/>
    <lineage>
        <taxon>Eukaryota</taxon>
        <taxon>Metazoa</taxon>
        <taxon>Ecdysozoa</taxon>
        <taxon>Arthropoda</taxon>
        <taxon>Hexapoda</taxon>
        <taxon>Insecta</taxon>
        <taxon>Pterygota</taxon>
        <taxon>Neoptera</taxon>
        <taxon>Endopterygota</taxon>
        <taxon>Coleoptera</taxon>
        <taxon>Polyphaga</taxon>
        <taxon>Cucujiformia</taxon>
        <taxon>Chrysomeloidea</taxon>
        <taxon>Chrysomelidae</taxon>
        <taxon>Galerucinae</taxon>
        <taxon>Alticini</taxon>
        <taxon>Psylliodes</taxon>
    </lineage>
</organism>
<proteinExistence type="predicted"/>
<keyword evidence="6" id="KW-1185">Reference proteome</keyword>
<evidence type="ECO:0000256" key="3">
    <source>
        <dbReference type="ARBA" id="ARBA00022833"/>
    </source>
</evidence>
<dbReference type="GO" id="GO:0008270">
    <property type="term" value="F:zinc ion binding"/>
    <property type="evidence" value="ECO:0007669"/>
    <property type="project" value="UniProtKB-KW"/>
</dbReference>
<reference evidence="5" key="1">
    <citation type="submission" date="2022-01" db="EMBL/GenBank/DDBJ databases">
        <authorList>
            <person name="King R."/>
        </authorList>
    </citation>
    <scope>NUCLEOTIDE SEQUENCE</scope>
</reference>
<dbReference type="Gene3D" id="2.20.25.240">
    <property type="match status" value="1"/>
</dbReference>
<dbReference type="OrthoDB" id="6607069at2759"/>
<dbReference type="InterPro" id="IPR007588">
    <property type="entry name" value="Znf_FLYWCH"/>
</dbReference>
<keyword evidence="3" id="KW-0862">Zinc</keyword>
<dbReference type="EMBL" id="OV651821">
    <property type="protein sequence ID" value="CAH1115248.1"/>
    <property type="molecule type" value="Genomic_DNA"/>
</dbReference>
<keyword evidence="2" id="KW-0863">Zinc-finger</keyword>
<sequence>MSALKCILSEKGKELLVLDGYKCRFHKELTGGIKRWVCSVSGNKKCTAYLKTEGKTNIIEVVDNHNYPPLDEKILNRNEVSNSLKRKASEDLSERPLKFIHRELRKGDGETLTNCDVTCIRNNIYHSRRSFLPKLPTTQREVHNVLNFYPVMKIGAKLFFL</sequence>
<evidence type="ECO:0000256" key="1">
    <source>
        <dbReference type="ARBA" id="ARBA00022723"/>
    </source>
</evidence>
<name>A0A9P0DEG4_9CUCU</name>
<evidence type="ECO:0000313" key="5">
    <source>
        <dbReference type="EMBL" id="CAH1115248.1"/>
    </source>
</evidence>
<dbReference type="AlphaFoldDB" id="A0A9P0DEG4"/>
<evidence type="ECO:0000259" key="4">
    <source>
        <dbReference type="Pfam" id="PF04500"/>
    </source>
</evidence>
<dbReference type="Proteomes" id="UP001153636">
    <property type="component" value="Chromosome 9"/>
</dbReference>
<accession>A0A9P0DEG4</accession>
<protein>
    <recommendedName>
        <fullName evidence="4">FLYWCH-type domain-containing protein</fullName>
    </recommendedName>
</protein>
<feature type="domain" description="FLYWCH-type" evidence="4">
    <location>
        <begin position="8"/>
        <end position="66"/>
    </location>
</feature>
<dbReference type="Pfam" id="PF04500">
    <property type="entry name" value="FLYWCH"/>
    <property type="match status" value="1"/>
</dbReference>
<gene>
    <name evidence="5" type="ORF">PSYICH_LOCUS15415</name>
</gene>